<dbReference type="RefSeq" id="WP_002597436.1">
    <property type="nucleotide sequence ID" value="NZ_KB850956.1"/>
</dbReference>
<evidence type="ECO:0000256" key="1">
    <source>
        <dbReference type="SAM" id="Phobius"/>
    </source>
</evidence>
<organism evidence="2 3">
    <name type="scientific">Clostridium thermobutyricum</name>
    <dbReference type="NCBI Taxonomy" id="29372"/>
    <lineage>
        <taxon>Bacteria</taxon>
        <taxon>Bacillati</taxon>
        <taxon>Bacillota</taxon>
        <taxon>Clostridia</taxon>
        <taxon>Eubacteriales</taxon>
        <taxon>Clostridiaceae</taxon>
        <taxon>Clostridium</taxon>
    </lineage>
</organism>
<keyword evidence="3" id="KW-1185">Reference proteome</keyword>
<keyword evidence="1" id="KW-0472">Membrane</keyword>
<dbReference type="AlphaFoldDB" id="N9WFS5"/>
<keyword evidence="1" id="KW-1133">Transmembrane helix</keyword>
<feature type="transmembrane region" description="Helical" evidence="1">
    <location>
        <begin position="6"/>
        <end position="28"/>
    </location>
</feature>
<sequence>MNQLQMEIVQICISLLLVVITITSHLILKDENKKIKEHLPQIGYVGENILKAIKEAAKVDNTIFPNSLSGQALNEVSNLLSTSFSNIEKNIIDNKNSDEIALELAAEIKKLINKPSGPQNIEDKPVG</sequence>
<protein>
    <submittedName>
        <fullName evidence="2">Uncharacterized protein</fullName>
    </submittedName>
</protein>
<name>N9WFS5_9CLOT</name>
<dbReference type="PATRIC" id="fig|999411.4.peg.907"/>
<evidence type="ECO:0000313" key="3">
    <source>
        <dbReference type="Proteomes" id="UP000013097"/>
    </source>
</evidence>
<keyword evidence="1" id="KW-0812">Transmembrane</keyword>
<dbReference type="HOGENOM" id="CLU_1966724_0_0_9"/>
<accession>N9WFS5</accession>
<reference evidence="2 3" key="1">
    <citation type="submission" date="2013-01" db="EMBL/GenBank/DDBJ databases">
        <title>The Genome Sequence of Clostridium colicanis 209318.</title>
        <authorList>
            <consortium name="The Broad Institute Genome Sequencing Platform"/>
            <person name="Earl A."/>
            <person name="Ward D."/>
            <person name="Feldgarden M."/>
            <person name="Gevers D."/>
            <person name="Courvalin P."/>
            <person name="Lambert T."/>
            <person name="Walker B."/>
            <person name="Young S.K."/>
            <person name="Zeng Q."/>
            <person name="Gargeya S."/>
            <person name="Fitzgerald M."/>
            <person name="Haas B."/>
            <person name="Abouelleil A."/>
            <person name="Alvarado L."/>
            <person name="Arachchi H.M."/>
            <person name="Berlin A.M."/>
            <person name="Chapman S.B."/>
            <person name="Dewar J."/>
            <person name="Goldberg J."/>
            <person name="Griggs A."/>
            <person name="Gujja S."/>
            <person name="Hansen M."/>
            <person name="Howarth C."/>
            <person name="Imamovic A."/>
            <person name="Larimer J."/>
            <person name="McCowan C."/>
            <person name="Murphy C."/>
            <person name="Neiman D."/>
            <person name="Pearson M."/>
            <person name="Priest M."/>
            <person name="Roberts A."/>
            <person name="Saif S."/>
            <person name="Shea T."/>
            <person name="Sisk P."/>
            <person name="Sykes S."/>
            <person name="Wortman J."/>
            <person name="Nusbaum C."/>
            <person name="Birren B."/>
        </authorList>
    </citation>
    <scope>NUCLEOTIDE SEQUENCE [LARGE SCALE GENOMIC DNA]</scope>
    <source>
        <strain evidence="2 3">209318</strain>
    </source>
</reference>
<dbReference type="Proteomes" id="UP000013097">
    <property type="component" value="Unassembled WGS sequence"/>
</dbReference>
<proteinExistence type="predicted"/>
<evidence type="ECO:0000313" key="2">
    <source>
        <dbReference type="EMBL" id="ENZ01700.1"/>
    </source>
</evidence>
<comment type="caution">
    <text evidence="2">The sequence shown here is derived from an EMBL/GenBank/DDBJ whole genome shotgun (WGS) entry which is preliminary data.</text>
</comment>
<gene>
    <name evidence="2" type="ORF">HMPREF1092_00934</name>
</gene>
<dbReference type="EMBL" id="AGYT01000008">
    <property type="protein sequence ID" value="ENZ01700.1"/>
    <property type="molecule type" value="Genomic_DNA"/>
</dbReference>